<dbReference type="InterPro" id="IPR038488">
    <property type="entry name" value="Integrase_DNA-bd_sf"/>
</dbReference>
<dbReference type="PANTHER" id="PTHR30629:SF2">
    <property type="entry name" value="PROPHAGE INTEGRASE INTS-RELATED"/>
    <property type="match status" value="1"/>
</dbReference>
<dbReference type="PROSITE" id="PS51898">
    <property type="entry name" value="TYR_RECOMBINASE"/>
    <property type="match status" value="1"/>
</dbReference>
<comment type="caution">
    <text evidence="6">The sequence shown here is derived from an EMBL/GenBank/DDBJ whole genome shotgun (WGS) entry which is preliminary data.</text>
</comment>
<evidence type="ECO:0000313" key="7">
    <source>
        <dbReference type="Proteomes" id="UP001595693"/>
    </source>
</evidence>
<gene>
    <name evidence="6" type="ORF">ACFOW3_09080</name>
</gene>
<dbReference type="Gene3D" id="1.10.443.10">
    <property type="entry name" value="Intergrase catalytic core"/>
    <property type="match status" value="1"/>
</dbReference>
<name>A0ABV8D9I4_9BURK</name>
<keyword evidence="4" id="KW-0233">DNA recombination</keyword>
<dbReference type="EMBL" id="JBHSAJ010000023">
    <property type="protein sequence ID" value="MFC3934779.1"/>
    <property type="molecule type" value="Genomic_DNA"/>
</dbReference>
<dbReference type="InterPro" id="IPR050808">
    <property type="entry name" value="Phage_Integrase"/>
</dbReference>
<dbReference type="InterPro" id="IPR011010">
    <property type="entry name" value="DNA_brk_join_enz"/>
</dbReference>
<dbReference type="Gene3D" id="3.30.160.390">
    <property type="entry name" value="Integrase, DNA-binding domain"/>
    <property type="match status" value="1"/>
</dbReference>
<dbReference type="InterPro" id="IPR013762">
    <property type="entry name" value="Integrase-like_cat_sf"/>
</dbReference>
<dbReference type="PANTHER" id="PTHR30629">
    <property type="entry name" value="PROPHAGE INTEGRASE"/>
    <property type="match status" value="1"/>
</dbReference>
<dbReference type="CDD" id="cd00801">
    <property type="entry name" value="INT_P4_C"/>
    <property type="match status" value="1"/>
</dbReference>
<dbReference type="Proteomes" id="UP001595693">
    <property type="component" value="Unassembled WGS sequence"/>
</dbReference>
<dbReference type="InterPro" id="IPR025166">
    <property type="entry name" value="Integrase_DNA_bind_dom"/>
</dbReference>
<evidence type="ECO:0000313" key="6">
    <source>
        <dbReference type="EMBL" id="MFC3934779.1"/>
    </source>
</evidence>
<dbReference type="RefSeq" id="WP_055392953.1">
    <property type="nucleotide sequence ID" value="NZ_JAMXAX010000091.1"/>
</dbReference>
<dbReference type="InterPro" id="IPR002104">
    <property type="entry name" value="Integrase_catalytic"/>
</dbReference>
<evidence type="ECO:0000256" key="2">
    <source>
        <dbReference type="ARBA" id="ARBA00022908"/>
    </source>
</evidence>
<evidence type="ECO:0000256" key="4">
    <source>
        <dbReference type="ARBA" id="ARBA00023172"/>
    </source>
</evidence>
<dbReference type="Pfam" id="PF13356">
    <property type="entry name" value="Arm-DNA-bind_3"/>
    <property type="match status" value="1"/>
</dbReference>
<organism evidence="6 7">
    <name type="scientific">Acidovorax facilis</name>
    <dbReference type="NCBI Taxonomy" id="12917"/>
    <lineage>
        <taxon>Bacteria</taxon>
        <taxon>Pseudomonadati</taxon>
        <taxon>Pseudomonadota</taxon>
        <taxon>Betaproteobacteria</taxon>
        <taxon>Burkholderiales</taxon>
        <taxon>Comamonadaceae</taxon>
        <taxon>Acidovorax</taxon>
    </lineage>
</organism>
<dbReference type="InterPro" id="IPR053876">
    <property type="entry name" value="Phage_int_M"/>
</dbReference>
<reference evidence="7" key="1">
    <citation type="journal article" date="2019" name="Int. J. Syst. Evol. Microbiol.">
        <title>The Global Catalogue of Microorganisms (GCM) 10K type strain sequencing project: providing services to taxonomists for standard genome sequencing and annotation.</title>
        <authorList>
            <consortium name="The Broad Institute Genomics Platform"/>
            <consortium name="The Broad Institute Genome Sequencing Center for Infectious Disease"/>
            <person name="Wu L."/>
            <person name="Ma J."/>
        </authorList>
    </citation>
    <scope>NUCLEOTIDE SEQUENCE [LARGE SCALE GENOMIC DNA]</scope>
    <source>
        <strain evidence="7">CCUG 2113</strain>
    </source>
</reference>
<protein>
    <submittedName>
        <fullName evidence="6">Tyrosine-type recombinase/integrase</fullName>
    </submittedName>
</protein>
<keyword evidence="7" id="KW-1185">Reference proteome</keyword>
<dbReference type="SUPFAM" id="SSF56349">
    <property type="entry name" value="DNA breaking-rejoining enzymes"/>
    <property type="match status" value="1"/>
</dbReference>
<keyword evidence="2" id="KW-0229">DNA integration</keyword>
<evidence type="ECO:0000256" key="1">
    <source>
        <dbReference type="ARBA" id="ARBA00008857"/>
    </source>
</evidence>
<evidence type="ECO:0000256" key="3">
    <source>
        <dbReference type="ARBA" id="ARBA00023125"/>
    </source>
</evidence>
<dbReference type="InterPro" id="IPR010998">
    <property type="entry name" value="Integrase_recombinase_N"/>
</dbReference>
<dbReference type="Pfam" id="PF22022">
    <property type="entry name" value="Phage_int_M"/>
    <property type="match status" value="1"/>
</dbReference>
<feature type="domain" description="Tyr recombinase" evidence="5">
    <location>
        <begin position="233"/>
        <end position="405"/>
    </location>
</feature>
<sequence>MPRKAKELSALAVTKLKAEGRHAVGGVDGLHLRISGGSRAWVLRIAVGTRPGKDGQATLHRRDVGLGSFPEVSLAEARERARELRKQVRDGIDPVQERQTVKAQSALEIAKTKTFEDCATAYIDANRAAWKNDKHAQQWTNTLATYVYPKFGHLPAASIDTGMVLDVLQQSVGKAGETLWLNKTETASRLRGRIESILDWATFRGYRQGENPARWKGHLEHELPARNKVQKVEHHAALPYAEMAAFMAELRSKEGVSARALEFAILTAARSGEVRGAKWTEIDLQNKIWTIPAERMKAGKEHRVPLACQVIALLKALPREENIDHVFLAPRGGQLSDMSLTAVLRRMGRSGLTQHGFRSTFRDWAGETTTYPREVCEHALAHRLADGVEAAYQRGDLLAKRAGLMSDWANYCNSPPAN</sequence>
<comment type="similarity">
    <text evidence="1">Belongs to the 'phage' integrase family.</text>
</comment>
<evidence type="ECO:0000259" key="5">
    <source>
        <dbReference type="PROSITE" id="PS51898"/>
    </source>
</evidence>
<proteinExistence type="inferred from homology"/>
<dbReference type="Gene3D" id="1.10.150.130">
    <property type="match status" value="1"/>
</dbReference>
<keyword evidence="3" id="KW-0238">DNA-binding</keyword>
<dbReference type="Pfam" id="PF00589">
    <property type="entry name" value="Phage_integrase"/>
    <property type="match status" value="1"/>
</dbReference>
<accession>A0ABV8D9I4</accession>